<keyword evidence="5" id="KW-0234">DNA repair</keyword>
<proteinExistence type="inferred from homology"/>
<reference evidence="7 8" key="1">
    <citation type="submission" date="2016-06" db="EMBL/GenBank/DDBJ databases">
        <authorList>
            <person name="Kjaerup R.B."/>
            <person name="Dalgaard T.S."/>
            <person name="Juul-Madsen H.R."/>
        </authorList>
    </citation>
    <scope>NUCLEOTIDE SEQUENCE [LARGE SCALE GENOMIC DNA]</scope>
    <source>
        <strain evidence="7 8">1165133.8</strain>
    </source>
</reference>
<keyword evidence="3" id="KW-0227">DNA damage</keyword>
<keyword evidence="4" id="KW-0378">Hydrolase</keyword>
<dbReference type="CDD" id="cd00221">
    <property type="entry name" value="Vsr"/>
    <property type="match status" value="1"/>
</dbReference>
<dbReference type="Gene3D" id="3.40.960.10">
    <property type="entry name" value="VSR Endonuclease"/>
    <property type="match status" value="1"/>
</dbReference>
<accession>A0A1A3NZL7</accession>
<evidence type="ECO:0000256" key="2">
    <source>
        <dbReference type="ARBA" id="ARBA00022759"/>
    </source>
</evidence>
<comment type="similarity">
    <text evidence="6">Belongs to the Vsr family.</text>
</comment>
<evidence type="ECO:0000256" key="5">
    <source>
        <dbReference type="ARBA" id="ARBA00023204"/>
    </source>
</evidence>
<evidence type="ECO:0000313" key="8">
    <source>
        <dbReference type="Proteomes" id="UP000093928"/>
    </source>
</evidence>
<evidence type="ECO:0000256" key="6">
    <source>
        <dbReference type="ARBA" id="ARBA00029466"/>
    </source>
</evidence>
<comment type="caution">
    <text evidence="7">The sequence shown here is derived from an EMBL/GenBank/DDBJ whole genome shotgun (WGS) entry which is preliminary data.</text>
</comment>
<evidence type="ECO:0000256" key="4">
    <source>
        <dbReference type="ARBA" id="ARBA00022801"/>
    </source>
</evidence>
<dbReference type="Pfam" id="PF03852">
    <property type="entry name" value="Vsr"/>
    <property type="match status" value="1"/>
</dbReference>
<dbReference type="AlphaFoldDB" id="A0A1A3NZL7"/>
<dbReference type="GO" id="GO:0016787">
    <property type="term" value="F:hydrolase activity"/>
    <property type="evidence" value="ECO:0007669"/>
    <property type="project" value="UniProtKB-KW"/>
</dbReference>
<dbReference type="InterPro" id="IPR011335">
    <property type="entry name" value="Restrct_endonuc-II-like"/>
</dbReference>
<evidence type="ECO:0000313" key="7">
    <source>
        <dbReference type="EMBL" id="OBK27443.1"/>
    </source>
</evidence>
<name>A0A1A3NZL7_MYCAS</name>
<dbReference type="SUPFAM" id="SSF52980">
    <property type="entry name" value="Restriction endonuclease-like"/>
    <property type="match status" value="1"/>
</dbReference>
<evidence type="ECO:0000256" key="1">
    <source>
        <dbReference type="ARBA" id="ARBA00022722"/>
    </source>
</evidence>
<dbReference type="Proteomes" id="UP000093928">
    <property type="component" value="Unassembled WGS sequence"/>
</dbReference>
<gene>
    <name evidence="7" type="ORF">A5634_23365</name>
</gene>
<dbReference type="OrthoDB" id="9801520at2"/>
<dbReference type="GO" id="GO:0004519">
    <property type="term" value="F:endonuclease activity"/>
    <property type="evidence" value="ECO:0007669"/>
    <property type="project" value="UniProtKB-KW"/>
</dbReference>
<dbReference type="EMBL" id="LZLS01000097">
    <property type="protein sequence ID" value="OBK27443.1"/>
    <property type="molecule type" value="Genomic_DNA"/>
</dbReference>
<organism evidence="7 8">
    <name type="scientific">Mycobacterium asiaticum</name>
    <dbReference type="NCBI Taxonomy" id="1790"/>
    <lineage>
        <taxon>Bacteria</taxon>
        <taxon>Bacillati</taxon>
        <taxon>Actinomycetota</taxon>
        <taxon>Actinomycetes</taxon>
        <taxon>Mycobacteriales</taxon>
        <taxon>Mycobacteriaceae</taxon>
        <taxon>Mycobacterium</taxon>
    </lineage>
</organism>
<sequence length="149" mass="17086">MSTRVPASCTPPSALRSRNMAAVKRLNTAPEIALRSRLHRMGFRFRVDCPIRLSGKLIRPDIVFTRWRVAVFVDGCFWHMCPQHSTMPATNTGFWKDKLEGNAARDIEQNRLLSDAAWVVVRIWEHELLEVAADKVRRAVDHRRHSGVS</sequence>
<evidence type="ECO:0000256" key="3">
    <source>
        <dbReference type="ARBA" id="ARBA00022763"/>
    </source>
</evidence>
<dbReference type="GO" id="GO:0006298">
    <property type="term" value="P:mismatch repair"/>
    <property type="evidence" value="ECO:0007669"/>
    <property type="project" value="InterPro"/>
</dbReference>
<dbReference type="InterPro" id="IPR004603">
    <property type="entry name" value="DNA_mismatch_endonuc_vsr"/>
</dbReference>
<protein>
    <submittedName>
        <fullName evidence="7">Very short patch repair endonuclease</fullName>
    </submittedName>
</protein>
<dbReference type="RefSeq" id="WP_065144089.1">
    <property type="nucleotide sequence ID" value="NZ_LZLS01000097.1"/>
</dbReference>
<dbReference type="NCBIfam" id="TIGR00632">
    <property type="entry name" value="vsr"/>
    <property type="match status" value="1"/>
</dbReference>
<keyword evidence="2 7" id="KW-0255">Endonuclease</keyword>
<keyword evidence="1" id="KW-0540">Nuclease</keyword>